<sequence length="95" mass="10400">MAKMGFSLIKTILFKSPSLRSPIQHRTLAINFAAQQQGKKTPEDKPKSLQQKPNPPPNSPGDPSQHNSSPTTKNQHMVTDTKTTKTGTNLPTGHE</sequence>
<reference evidence="2" key="1">
    <citation type="journal article" date="2023" name="Plant J.">
        <title>The genome of the king protea, Protea cynaroides.</title>
        <authorList>
            <person name="Chang J."/>
            <person name="Duong T.A."/>
            <person name="Schoeman C."/>
            <person name="Ma X."/>
            <person name="Roodt D."/>
            <person name="Barker N."/>
            <person name="Li Z."/>
            <person name="Van de Peer Y."/>
            <person name="Mizrachi E."/>
        </authorList>
    </citation>
    <scope>NUCLEOTIDE SEQUENCE</scope>
    <source>
        <tissue evidence="2">Young leaves</tissue>
    </source>
</reference>
<dbReference type="Proteomes" id="UP001141806">
    <property type="component" value="Unassembled WGS sequence"/>
</dbReference>
<evidence type="ECO:0000313" key="2">
    <source>
        <dbReference type="EMBL" id="KAJ4977950.1"/>
    </source>
</evidence>
<accession>A0A9Q0QZL4</accession>
<proteinExistence type="predicted"/>
<feature type="compositionally biased region" description="Polar residues" evidence="1">
    <location>
        <begin position="66"/>
        <end position="78"/>
    </location>
</feature>
<dbReference type="EMBL" id="JAMYWD010000002">
    <property type="protein sequence ID" value="KAJ4977950.1"/>
    <property type="molecule type" value="Genomic_DNA"/>
</dbReference>
<name>A0A9Q0QZL4_9MAGN</name>
<dbReference type="AlphaFoldDB" id="A0A9Q0QZL4"/>
<organism evidence="2 3">
    <name type="scientific">Protea cynaroides</name>
    <dbReference type="NCBI Taxonomy" id="273540"/>
    <lineage>
        <taxon>Eukaryota</taxon>
        <taxon>Viridiplantae</taxon>
        <taxon>Streptophyta</taxon>
        <taxon>Embryophyta</taxon>
        <taxon>Tracheophyta</taxon>
        <taxon>Spermatophyta</taxon>
        <taxon>Magnoliopsida</taxon>
        <taxon>Proteales</taxon>
        <taxon>Proteaceae</taxon>
        <taxon>Protea</taxon>
    </lineage>
</organism>
<feature type="region of interest" description="Disordered" evidence="1">
    <location>
        <begin position="33"/>
        <end position="95"/>
    </location>
</feature>
<evidence type="ECO:0000256" key="1">
    <source>
        <dbReference type="SAM" id="MobiDB-lite"/>
    </source>
</evidence>
<gene>
    <name evidence="2" type="ORF">NE237_008730</name>
</gene>
<evidence type="ECO:0000313" key="3">
    <source>
        <dbReference type="Proteomes" id="UP001141806"/>
    </source>
</evidence>
<keyword evidence="3" id="KW-1185">Reference proteome</keyword>
<protein>
    <submittedName>
        <fullName evidence="2">Uncharacterized protein</fullName>
    </submittedName>
</protein>
<comment type="caution">
    <text evidence="2">The sequence shown here is derived from an EMBL/GenBank/DDBJ whole genome shotgun (WGS) entry which is preliminary data.</text>
</comment>